<gene>
    <name evidence="2" type="ORF">PGT21_011214</name>
</gene>
<comment type="caution">
    <text evidence="2">The sequence shown here is derived from an EMBL/GenBank/DDBJ whole genome shotgun (WGS) entry which is preliminary data.</text>
</comment>
<feature type="region of interest" description="Disordered" evidence="1">
    <location>
        <begin position="1"/>
        <end position="33"/>
    </location>
</feature>
<organism evidence="2 3">
    <name type="scientific">Puccinia graminis f. sp. tritici</name>
    <dbReference type="NCBI Taxonomy" id="56615"/>
    <lineage>
        <taxon>Eukaryota</taxon>
        <taxon>Fungi</taxon>
        <taxon>Dikarya</taxon>
        <taxon>Basidiomycota</taxon>
        <taxon>Pucciniomycotina</taxon>
        <taxon>Pucciniomycetes</taxon>
        <taxon>Pucciniales</taxon>
        <taxon>Pucciniaceae</taxon>
        <taxon>Puccinia</taxon>
    </lineage>
</organism>
<proteinExistence type="predicted"/>
<feature type="compositionally biased region" description="Polar residues" evidence="1">
    <location>
        <begin position="64"/>
        <end position="73"/>
    </location>
</feature>
<evidence type="ECO:0000256" key="1">
    <source>
        <dbReference type="SAM" id="MobiDB-lite"/>
    </source>
</evidence>
<name>A0A5B0M360_PUCGR</name>
<dbReference type="EMBL" id="VSWC01000171">
    <property type="protein sequence ID" value="KAA1070398.1"/>
    <property type="molecule type" value="Genomic_DNA"/>
</dbReference>
<dbReference type="Proteomes" id="UP000324748">
    <property type="component" value="Unassembled WGS sequence"/>
</dbReference>
<protein>
    <submittedName>
        <fullName evidence="2">Uncharacterized protein</fullName>
    </submittedName>
</protein>
<accession>A0A5B0M360</accession>
<reference evidence="2 3" key="1">
    <citation type="submission" date="2019-05" db="EMBL/GenBank/DDBJ databases">
        <title>Emergence of the Ug99 lineage of the wheat stem rust pathogen through somatic hybridization.</title>
        <authorList>
            <person name="Li F."/>
            <person name="Upadhyaya N.M."/>
            <person name="Sperschneider J."/>
            <person name="Matny O."/>
            <person name="Nguyen-Phuc H."/>
            <person name="Mago R."/>
            <person name="Raley C."/>
            <person name="Miller M.E."/>
            <person name="Silverstein K.A.T."/>
            <person name="Henningsen E."/>
            <person name="Hirsch C.D."/>
            <person name="Visser B."/>
            <person name="Pretorius Z.A."/>
            <person name="Steffenson B.J."/>
            <person name="Schwessinger B."/>
            <person name="Dodds P.N."/>
            <person name="Figueroa M."/>
        </authorList>
    </citation>
    <scope>NUCLEOTIDE SEQUENCE [LARGE SCALE GENOMIC DNA]</scope>
    <source>
        <strain evidence="2">21-0</strain>
    </source>
</reference>
<feature type="region of interest" description="Disordered" evidence="1">
    <location>
        <begin position="47"/>
        <end position="78"/>
    </location>
</feature>
<dbReference type="AlphaFoldDB" id="A0A5B0M360"/>
<sequence>MRPRSTAVVKQARGRQSTGSVLRSDWSDQTRRDSFDLQSPALGFIRAGLPQSQTSTGPPMYTRPKSTCCQSSTPPDPSSFRTCLFPLPVREPFGAFAHQPNGVSRIMTYGWVGMSPRPDIPGHEIMKTLTMRAK</sequence>
<keyword evidence="3" id="KW-1185">Reference proteome</keyword>
<evidence type="ECO:0000313" key="2">
    <source>
        <dbReference type="EMBL" id="KAA1070398.1"/>
    </source>
</evidence>
<evidence type="ECO:0000313" key="3">
    <source>
        <dbReference type="Proteomes" id="UP000324748"/>
    </source>
</evidence>